<keyword evidence="4" id="KW-0963">Cytoplasm</keyword>
<protein>
    <submittedName>
        <fullName evidence="18">Early growth response 4</fullName>
    </submittedName>
</protein>
<keyword evidence="7 15" id="KW-0863">Zinc-finger</keyword>
<keyword evidence="9" id="KW-0805">Transcription regulation</keyword>
<dbReference type="Gene3D" id="3.30.160.60">
    <property type="entry name" value="Classic Zinc Finger"/>
    <property type="match status" value="3"/>
</dbReference>
<dbReference type="HOGENOM" id="CLU_082609_0_0_1"/>
<dbReference type="PROSITE" id="PS00028">
    <property type="entry name" value="ZINC_FINGER_C2H2_1"/>
    <property type="match status" value="3"/>
</dbReference>
<dbReference type="PANTHER" id="PTHR23235:SF42">
    <property type="entry name" value="EARLY GROWTH RESPONSE PROTEIN 1"/>
    <property type="match status" value="1"/>
</dbReference>
<evidence type="ECO:0000256" key="15">
    <source>
        <dbReference type="PROSITE-ProRule" id="PRU00042"/>
    </source>
</evidence>
<dbReference type="STRING" id="7757.ENSPMAP00000005136"/>
<evidence type="ECO:0000256" key="14">
    <source>
        <dbReference type="ARBA" id="ARBA00023242"/>
    </source>
</evidence>
<evidence type="ECO:0000256" key="8">
    <source>
        <dbReference type="ARBA" id="ARBA00022833"/>
    </source>
</evidence>
<evidence type="ECO:0000259" key="17">
    <source>
        <dbReference type="PROSITE" id="PS50157"/>
    </source>
</evidence>
<keyword evidence="12" id="KW-0010">Activator</keyword>
<evidence type="ECO:0000256" key="7">
    <source>
        <dbReference type="ARBA" id="ARBA00022771"/>
    </source>
</evidence>
<dbReference type="GO" id="GO:0000978">
    <property type="term" value="F:RNA polymerase II cis-regulatory region sequence-specific DNA binding"/>
    <property type="evidence" value="ECO:0007669"/>
    <property type="project" value="TreeGrafter"/>
</dbReference>
<accession>S4RIV4</accession>
<sequence length="275" mass="28980">PPATVSSAAANGSVSSTNSSGSINIVSAEVVGDDMSPGSVHSSHTPAPNTGLLTPNSCPGLSVASMACGDPPPAYPSACGDPFPCVEPQSLYYTGSGHAGVFAPPPPPRVGVDTKPPALAITPLSTIKAFSTSVAESKKLLTALSQQQLLRPVRLRKYPNRPCKTPPHARPFPCPAEGCDRRFSRTDELTRHIRIHTGHKPFTCRICMRSFSRSDHLTTHVRTHTGEKPFACDFCGRRFARSDERKRHGRIHLKGRDAAANSKGSAAAASAAAAA</sequence>
<evidence type="ECO:0000256" key="6">
    <source>
        <dbReference type="ARBA" id="ARBA00022737"/>
    </source>
</evidence>
<reference evidence="18" key="1">
    <citation type="submission" date="2025-08" db="UniProtKB">
        <authorList>
            <consortium name="Ensembl"/>
        </authorList>
    </citation>
    <scope>IDENTIFICATION</scope>
</reference>
<keyword evidence="14" id="KW-0539">Nucleus</keyword>
<dbReference type="InterPro" id="IPR013087">
    <property type="entry name" value="Znf_C2H2_type"/>
</dbReference>
<dbReference type="GO" id="GO:0005737">
    <property type="term" value="C:cytoplasm"/>
    <property type="evidence" value="ECO:0007669"/>
    <property type="project" value="UniProtKB-SubCell"/>
</dbReference>
<evidence type="ECO:0000256" key="16">
    <source>
        <dbReference type="SAM" id="MobiDB-lite"/>
    </source>
</evidence>
<evidence type="ECO:0000256" key="12">
    <source>
        <dbReference type="ARBA" id="ARBA00023159"/>
    </source>
</evidence>
<dbReference type="OMA" id="PAYPSAC"/>
<evidence type="ECO:0000256" key="2">
    <source>
        <dbReference type="ARBA" id="ARBA00004496"/>
    </source>
</evidence>
<evidence type="ECO:0000256" key="9">
    <source>
        <dbReference type="ARBA" id="ARBA00023015"/>
    </source>
</evidence>
<dbReference type="Ensembl" id="ENSPMAT00000005155.1">
    <property type="protein sequence ID" value="ENSPMAP00000005136.1"/>
    <property type="gene ID" value="ENSPMAG00000004688.1"/>
</dbReference>
<dbReference type="AlphaFoldDB" id="S4RIV4"/>
<proteinExistence type="inferred from homology"/>
<name>S4RIV4_PETMA</name>
<evidence type="ECO:0000256" key="4">
    <source>
        <dbReference type="ARBA" id="ARBA00022490"/>
    </source>
</evidence>
<dbReference type="GO" id="GO:0008270">
    <property type="term" value="F:zinc ion binding"/>
    <property type="evidence" value="ECO:0007669"/>
    <property type="project" value="UniProtKB-KW"/>
</dbReference>
<dbReference type="GO" id="GO:0005634">
    <property type="term" value="C:nucleus"/>
    <property type="evidence" value="ECO:0007669"/>
    <property type="project" value="UniProtKB-SubCell"/>
</dbReference>
<reference evidence="18" key="2">
    <citation type="submission" date="2025-09" db="UniProtKB">
        <authorList>
            <consortium name="Ensembl"/>
        </authorList>
    </citation>
    <scope>IDENTIFICATION</scope>
</reference>
<evidence type="ECO:0000313" key="18">
    <source>
        <dbReference type="Ensembl" id="ENSPMAP00000005136.1"/>
    </source>
</evidence>
<dbReference type="FunFam" id="3.30.160.60:FF:000064">
    <property type="entry name" value="Early growth response protein 3"/>
    <property type="match status" value="1"/>
</dbReference>
<dbReference type="PROSITE" id="PS50157">
    <property type="entry name" value="ZINC_FINGER_C2H2_2"/>
    <property type="match status" value="3"/>
</dbReference>
<keyword evidence="8" id="KW-0862">Zinc</keyword>
<dbReference type="PANTHER" id="PTHR23235">
    <property type="entry name" value="KRUEPPEL-LIKE TRANSCRIPTION FACTOR"/>
    <property type="match status" value="1"/>
</dbReference>
<evidence type="ECO:0000256" key="10">
    <source>
        <dbReference type="ARBA" id="ARBA00023108"/>
    </source>
</evidence>
<dbReference type="InterPro" id="IPR036236">
    <property type="entry name" value="Znf_C2H2_sf"/>
</dbReference>
<dbReference type="SMART" id="SM00355">
    <property type="entry name" value="ZnF_C2H2"/>
    <property type="match status" value="3"/>
</dbReference>
<evidence type="ECO:0000256" key="1">
    <source>
        <dbReference type="ARBA" id="ARBA00004123"/>
    </source>
</evidence>
<keyword evidence="11" id="KW-0238">DNA-binding</keyword>
<evidence type="ECO:0000256" key="3">
    <source>
        <dbReference type="ARBA" id="ARBA00005682"/>
    </source>
</evidence>
<dbReference type="GO" id="GO:0048511">
    <property type="term" value="P:rhythmic process"/>
    <property type="evidence" value="ECO:0007669"/>
    <property type="project" value="UniProtKB-KW"/>
</dbReference>
<keyword evidence="10" id="KW-0090">Biological rhythms</keyword>
<feature type="domain" description="C2H2-type" evidence="17">
    <location>
        <begin position="230"/>
        <end position="257"/>
    </location>
</feature>
<dbReference type="SUPFAM" id="SSF57667">
    <property type="entry name" value="beta-beta-alpha zinc fingers"/>
    <property type="match status" value="2"/>
</dbReference>
<evidence type="ECO:0000256" key="5">
    <source>
        <dbReference type="ARBA" id="ARBA00022723"/>
    </source>
</evidence>
<feature type="domain" description="C2H2-type" evidence="17">
    <location>
        <begin position="172"/>
        <end position="201"/>
    </location>
</feature>
<evidence type="ECO:0000256" key="11">
    <source>
        <dbReference type="ARBA" id="ARBA00023125"/>
    </source>
</evidence>
<keyword evidence="13" id="KW-0804">Transcription</keyword>
<dbReference type="GO" id="GO:0000981">
    <property type="term" value="F:DNA-binding transcription factor activity, RNA polymerase II-specific"/>
    <property type="evidence" value="ECO:0007669"/>
    <property type="project" value="TreeGrafter"/>
</dbReference>
<comment type="similarity">
    <text evidence="3">Belongs to the EGR C2H2-type zinc-finger protein family.</text>
</comment>
<keyword evidence="5" id="KW-0479">Metal-binding</keyword>
<comment type="subcellular location">
    <subcellularLocation>
        <location evidence="2">Cytoplasm</location>
    </subcellularLocation>
    <subcellularLocation>
        <location evidence="1">Nucleus</location>
    </subcellularLocation>
</comment>
<dbReference type="GeneTree" id="ENSGT00940000165075"/>
<feature type="domain" description="C2H2-type" evidence="17">
    <location>
        <begin position="202"/>
        <end position="229"/>
    </location>
</feature>
<dbReference type="Pfam" id="PF00096">
    <property type="entry name" value="zf-C2H2"/>
    <property type="match status" value="3"/>
</dbReference>
<organism evidence="18">
    <name type="scientific">Petromyzon marinus</name>
    <name type="common">Sea lamprey</name>
    <dbReference type="NCBI Taxonomy" id="7757"/>
    <lineage>
        <taxon>Eukaryota</taxon>
        <taxon>Metazoa</taxon>
        <taxon>Chordata</taxon>
        <taxon>Craniata</taxon>
        <taxon>Vertebrata</taxon>
        <taxon>Cyclostomata</taxon>
        <taxon>Hyperoartia</taxon>
        <taxon>Petromyzontiformes</taxon>
        <taxon>Petromyzontidae</taxon>
        <taxon>Petromyzon</taxon>
    </lineage>
</organism>
<feature type="region of interest" description="Disordered" evidence="16">
    <location>
        <begin position="1"/>
        <end position="21"/>
    </location>
</feature>
<keyword evidence="6" id="KW-0677">Repeat</keyword>
<evidence type="ECO:0000256" key="13">
    <source>
        <dbReference type="ARBA" id="ARBA00023163"/>
    </source>
</evidence>